<evidence type="ECO:0000256" key="7">
    <source>
        <dbReference type="ARBA" id="ARBA00047942"/>
    </source>
</evidence>
<protein>
    <recommendedName>
        <fullName evidence="1">site-specific DNA-methyltransferase (adenine-specific)</fullName>
        <ecNumber evidence="1">2.1.1.72</ecNumber>
    </recommendedName>
</protein>
<dbReference type="Pfam" id="PF07669">
    <property type="entry name" value="Eco57I"/>
    <property type="match status" value="1"/>
</dbReference>
<evidence type="ECO:0000313" key="11">
    <source>
        <dbReference type="Proteomes" id="UP000191240"/>
    </source>
</evidence>
<dbReference type="InterPro" id="IPR011639">
    <property type="entry name" value="MethylTrfase_TaqI-like_dom"/>
</dbReference>
<dbReference type="EMBL" id="FQYW01000006">
    <property type="protein sequence ID" value="SHI49557.1"/>
    <property type="molecule type" value="Genomic_DNA"/>
</dbReference>
<dbReference type="InterPro" id="IPR002052">
    <property type="entry name" value="DNA_methylase_N6_adenine_CS"/>
</dbReference>
<keyword evidence="4" id="KW-0949">S-adenosyl-L-methionine</keyword>
<proteinExistence type="predicted"/>
<reference evidence="10 11" key="1">
    <citation type="submission" date="2016-11" db="EMBL/GenBank/DDBJ databases">
        <authorList>
            <person name="Jaros S."/>
            <person name="Januszkiewicz K."/>
            <person name="Wedrychowicz H."/>
        </authorList>
    </citation>
    <scope>NUCLEOTIDE SEQUENCE [LARGE SCALE GENOMIC DNA]</scope>
    <source>
        <strain evidence="10 11">DSM 3074</strain>
    </source>
</reference>
<evidence type="ECO:0000259" key="8">
    <source>
        <dbReference type="Pfam" id="PF07669"/>
    </source>
</evidence>
<dbReference type="GO" id="GO:0032259">
    <property type="term" value="P:methylation"/>
    <property type="evidence" value="ECO:0007669"/>
    <property type="project" value="UniProtKB-KW"/>
</dbReference>
<dbReference type="PANTHER" id="PTHR33841:SF1">
    <property type="entry name" value="DNA METHYLTRANSFERASE A"/>
    <property type="match status" value="1"/>
</dbReference>
<keyword evidence="5" id="KW-0680">Restriction system</keyword>
<evidence type="ECO:0000313" key="10">
    <source>
        <dbReference type="EMBL" id="SHI49557.1"/>
    </source>
</evidence>
<dbReference type="SUPFAM" id="SSF53335">
    <property type="entry name" value="S-adenosyl-L-methionine-dependent methyltransferases"/>
    <property type="match status" value="1"/>
</dbReference>
<dbReference type="Proteomes" id="UP000191240">
    <property type="component" value="Unassembled WGS sequence"/>
</dbReference>
<dbReference type="OrthoDB" id="9814572at2"/>
<evidence type="ECO:0000256" key="4">
    <source>
        <dbReference type="ARBA" id="ARBA00022691"/>
    </source>
</evidence>
<evidence type="ECO:0000256" key="1">
    <source>
        <dbReference type="ARBA" id="ARBA00011900"/>
    </source>
</evidence>
<dbReference type="InterPro" id="IPR025931">
    <property type="entry name" value="TaqI_C"/>
</dbReference>
<gene>
    <name evidence="10" type="ORF">SAMN02745671_00793</name>
</gene>
<evidence type="ECO:0000256" key="2">
    <source>
        <dbReference type="ARBA" id="ARBA00022603"/>
    </source>
</evidence>
<feature type="domain" description="TaqI-like C-terminal specificity" evidence="9">
    <location>
        <begin position="1030"/>
        <end position="1176"/>
    </location>
</feature>
<keyword evidence="2" id="KW-0489">Methyltransferase</keyword>
<name>A0A1M6BLM9_9FIRM</name>
<evidence type="ECO:0000256" key="6">
    <source>
        <dbReference type="ARBA" id="ARBA00023125"/>
    </source>
</evidence>
<evidence type="ECO:0000256" key="3">
    <source>
        <dbReference type="ARBA" id="ARBA00022679"/>
    </source>
</evidence>
<dbReference type="InterPro" id="IPR029063">
    <property type="entry name" value="SAM-dependent_MTases_sf"/>
</dbReference>
<dbReference type="EC" id="2.1.1.72" evidence="1"/>
<dbReference type="GO" id="GO:0009307">
    <property type="term" value="P:DNA restriction-modification system"/>
    <property type="evidence" value="ECO:0007669"/>
    <property type="project" value="UniProtKB-KW"/>
</dbReference>
<keyword evidence="6" id="KW-0238">DNA-binding</keyword>
<dbReference type="GO" id="GO:0003677">
    <property type="term" value="F:DNA binding"/>
    <property type="evidence" value="ECO:0007669"/>
    <property type="project" value="UniProtKB-KW"/>
</dbReference>
<evidence type="ECO:0000259" key="9">
    <source>
        <dbReference type="Pfam" id="PF12950"/>
    </source>
</evidence>
<dbReference type="PRINTS" id="PR00507">
    <property type="entry name" value="N12N6MTFRASE"/>
</dbReference>
<comment type="catalytic activity">
    <reaction evidence="7">
        <text>a 2'-deoxyadenosine in DNA + S-adenosyl-L-methionine = an N(6)-methyl-2'-deoxyadenosine in DNA + S-adenosyl-L-homocysteine + H(+)</text>
        <dbReference type="Rhea" id="RHEA:15197"/>
        <dbReference type="Rhea" id="RHEA-COMP:12418"/>
        <dbReference type="Rhea" id="RHEA-COMP:12419"/>
        <dbReference type="ChEBI" id="CHEBI:15378"/>
        <dbReference type="ChEBI" id="CHEBI:57856"/>
        <dbReference type="ChEBI" id="CHEBI:59789"/>
        <dbReference type="ChEBI" id="CHEBI:90615"/>
        <dbReference type="ChEBI" id="CHEBI:90616"/>
        <dbReference type="EC" id="2.1.1.72"/>
    </reaction>
</comment>
<dbReference type="RefSeq" id="WP_080325422.1">
    <property type="nucleotide sequence ID" value="NZ_FQYW01000006.1"/>
</dbReference>
<keyword evidence="3" id="KW-0808">Transferase</keyword>
<dbReference type="PROSITE" id="PS00092">
    <property type="entry name" value="N6_MTASE"/>
    <property type="match status" value="1"/>
</dbReference>
<organism evidence="10 11">
    <name type="scientific">Anaerovibrio lipolyticus DSM 3074</name>
    <dbReference type="NCBI Taxonomy" id="1120997"/>
    <lineage>
        <taxon>Bacteria</taxon>
        <taxon>Bacillati</taxon>
        <taxon>Bacillota</taxon>
        <taxon>Negativicutes</taxon>
        <taxon>Selenomonadales</taxon>
        <taxon>Selenomonadaceae</taxon>
        <taxon>Anaerovibrio</taxon>
    </lineage>
</organism>
<dbReference type="Gene3D" id="3.40.50.150">
    <property type="entry name" value="Vaccinia Virus protein VP39"/>
    <property type="match status" value="1"/>
</dbReference>
<dbReference type="PANTHER" id="PTHR33841">
    <property type="entry name" value="DNA METHYLTRANSFERASE YEEA-RELATED"/>
    <property type="match status" value="1"/>
</dbReference>
<accession>A0A1M6BLM9</accession>
<dbReference type="InterPro" id="IPR050953">
    <property type="entry name" value="N4_N6_ade-DNA_methylase"/>
</dbReference>
<sequence>MIENNKKKELFLQTLTRAYNHQEYVRFLQELLNDVQMVAPTRFNKEFSNLSGIIAGHYHIGNYKGADGKKMALFAVQLQNKGNVENARSSQRSFIKTLLDNSGCDGALAAFFTMEKDASGQERPSDKWRLSFIRMEYGFADGKLSTKLTPAKRYSYLVGEGEPCHTAQERLYGMFVQDEVNPGLAELEEAFSVETVTKQFFNDYKEKYLAVKEYLETTPDFMAEAKRCGFTSEQFTKKLMGQIVFLYFVQKKGWLGVSVFPVRLTEKAYKSALFRNAKAHNIVENVYSQPNGDGISFINLEALFALSDEDAKFLSTLVKGKSWGEGPKNFMRALYESCVKQGRNYFDDYLEPLFYEALNVDRGESGFYARFHCRVPFLNGGLFEQLDNYDWVNSDFHIPNDMFSNRDTKGEDEADGILDIFDRYNFTMAEDEPMEREVAIDPEMLGKVFENLLDVKDRKSKGAFYTPREIVHYMCQESLINYLTTTTGIEEADIRKFILYGEYFRDNDCLKTKEVIKNGKKSHTVDKARELEMPESIFSFKQGVNRLKELDELLANVKIADPAVGSGAFLLGLLNEIVKARQTLTAYMTIEMNSFERFNFYAYGRKAYDLKVNTIKNCLFACDLEPSATDITKLRLWLSIVIDDELVKQDDSEGLYDAHTEPRPLPNLDCNIICGNSLMDEFEGIKLITESSILNNQAATGMDSFYQAGFDNMLQELIKLQDELYFTKQHETKQEIKKKIHDIYDRIILHQLECNPTAVEKYKEVKDLAQQPFILWQLYFPNVFKEKQGFDIVIGNPPYIGEEGHKYLFQEIANTNFGSQYYIGKMDFWYFFVSKGINILHNQGSLSFIAPNNWMSTAGGKKMRAHIAQEMKIKQLVTFNNVMIFESASQQTMVFLLEKEKPVSEYSLDYKEIGNQQLDAKDLQKFLDGDDIGKHYVSVYDPEKQANGESIQFLNTQIDAVIKKIKGGDRFYLEKNEILNGIHPHHASVTKKMLAILPDSVNVGDGIFVLSNDEVNRLNLPNNEHTLLRPYYDTKNIRRYYFDTENKYQIIYTTSDFKDASMMDDYPILKKHLDFYAKVITSDNKPYGLHRARQSEFFDNPSIASLRKCSTPTFAYLNKQAYLTAEWYLIKTKRLNMVYLTCLFNSSLVKFWLLKMGKMQGNIFQIDKEPLLNIPIVSPSSSGESKIIELHNKLTSMMLANNNSIIVDIEKRIDEIIYKEYELSDNDIAVIKDELMAWGN</sequence>
<evidence type="ECO:0000256" key="5">
    <source>
        <dbReference type="ARBA" id="ARBA00022747"/>
    </source>
</evidence>
<dbReference type="AlphaFoldDB" id="A0A1M6BLM9"/>
<feature type="domain" description="Type II methyltransferase M.TaqI-like" evidence="8">
    <location>
        <begin position="617"/>
        <end position="885"/>
    </location>
</feature>
<dbReference type="Pfam" id="PF12950">
    <property type="entry name" value="TaqI_C"/>
    <property type="match status" value="1"/>
</dbReference>
<dbReference type="GO" id="GO:0009007">
    <property type="term" value="F:site-specific DNA-methyltransferase (adenine-specific) activity"/>
    <property type="evidence" value="ECO:0007669"/>
    <property type="project" value="UniProtKB-EC"/>
</dbReference>